<dbReference type="GeneID" id="56269334"/>
<keyword evidence="1" id="KW-0812">Transmembrane</keyword>
<feature type="transmembrane region" description="Helical" evidence="1">
    <location>
        <begin position="12"/>
        <end position="34"/>
    </location>
</feature>
<proteinExistence type="predicted"/>
<keyword evidence="5" id="KW-1185">Reference proteome</keyword>
<dbReference type="RefSeq" id="WP_061095086.1">
    <property type="nucleotide sequence ID" value="NZ_CP018322.1"/>
</dbReference>
<name>A0A126PZU0_ALTMA</name>
<evidence type="ECO:0000313" key="4">
    <source>
        <dbReference type="Proteomes" id="UP000063991"/>
    </source>
</evidence>
<dbReference type="Proteomes" id="UP000095392">
    <property type="component" value="Unassembled WGS sequence"/>
</dbReference>
<organism evidence="2 4">
    <name type="scientific">Alteromonas macleodii</name>
    <name type="common">Pseudoalteromonas macleodii</name>
    <dbReference type="NCBI Taxonomy" id="28108"/>
    <lineage>
        <taxon>Bacteria</taxon>
        <taxon>Pseudomonadati</taxon>
        <taxon>Pseudomonadota</taxon>
        <taxon>Gammaproteobacteria</taxon>
        <taxon>Alteromonadales</taxon>
        <taxon>Alteromonadaceae</taxon>
        <taxon>Alteromonas/Salinimonas group</taxon>
        <taxon>Alteromonas</taxon>
    </lineage>
</organism>
<evidence type="ECO:0000313" key="5">
    <source>
        <dbReference type="Proteomes" id="UP000095392"/>
    </source>
</evidence>
<dbReference type="EMBL" id="CP014323">
    <property type="protein sequence ID" value="AMJ98547.1"/>
    <property type="molecule type" value="Genomic_DNA"/>
</dbReference>
<evidence type="ECO:0000313" key="2">
    <source>
        <dbReference type="EMBL" id="AMJ98547.1"/>
    </source>
</evidence>
<evidence type="ECO:0000313" key="3">
    <source>
        <dbReference type="EMBL" id="OES25674.1"/>
    </source>
</evidence>
<protein>
    <submittedName>
        <fullName evidence="2">Uncharacterized protein</fullName>
    </submittedName>
</protein>
<evidence type="ECO:0000256" key="1">
    <source>
        <dbReference type="SAM" id="Phobius"/>
    </source>
</evidence>
<accession>A0A126PZU0</accession>
<keyword evidence="1" id="KW-0472">Membrane</keyword>
<reference evidence="3 5" key="2">
    <citation type="submission" date="2016-09" db="EMBL/GenBank/DDBJ databases">
        <title>Draft Genome Sequence of four Alteromonas macleodii strains isolated from copper coupons and grown long-term at elevated copper levels.</title>
        <authorList>
            <person name="Cusick K."/>
            <person name="Dale J."/>
            <person name="Little B."/>
            <person name="Biffinger J."/>
        </authorList>
    </citation>
    <scope>NUCLEOTIDE SEQUENCE [LARGE SCALE GENOMIC DNA]</scope>
    <source>
        <strain evidence="3 5">KCP01</strain>
    </source>
</reference>
<gene>
    <name evidence="2" type="ORF">AVL55_10425</name>
    <name evidence="3" type="ORF">BFV95_4356</name>
</gene>
<dbReference type="AlphaFoldDB" id="A0A126PZU0"/>
<reference evidence="2 4" key="1">
    <citation type="submission" date="2015-12" db="EMBL/GenBank/DDBJ databases">
        <authorList>
            <person name="Shamseldin A."/>
            <person name="Moawad H."/>
            <person name="Abd El-Rahim W.M."/>
            <person name="Sadowsky M.J."/>
        </authorList>
    </citation>
    <scope>NUCLEOTIDE SEQUENCE [LARGE SCALE GENOMIC DNA]</scope>
    <source>
        <strain evidence="2 4">D7</strain>
    </source>
</reference>
<dbReference type="PATRIC" id="fig|28108.61.peg.4476"/>
<dbReference type="EMBL" id="MIPY01000041">
    <property type="protein sequence ID" value="OES25674.1"/>
    <property type="molecule type" value="Genomic_DNA"/>
</dbReference>
<keyword evidence="1" id="KW-1133">Transmembrane helix</keyword>
<dbReference type="Proteomes" id="UP000063991">
    <property type="component" value="Chromosome"/>
</dbReference>
<sequence length="162" mass="17696">MLMKKHQQGFGAGYMVMFLIMGGLLSTVFLPRLLSSGVNQGISKLEAQFTLAQKTSTAYYLSTCAIGEIEQEDLVLSGLLTEKISFTGLTGVLISIEKPGFSPAFVFEADVPNKKALVSFLLKRGATITNERIRYITPLSARNSALKQSLRNEQTYFAGSIC</sequence>